<evidence type="ECO:0000313" key="1">
    <source>
        <dbReference type="EMBL" id="OIJ14927.1"/>
    </source>
</evidence>
<gene>
    <name evidence="1" type="ORF">BKP37_07005</name>
</gene>
<organism evidence="1 2">
    <name type="scientific">Anaerobacillus alkalilacustris</name>
    <dbReference type="NCBI Taxonomy" id="393763"/>
    <lineage>
        <taxon>Bacteria</taxon>
        <taxon>Bacillati</taxon>
        <taxon>Bacillota</taxon>
        <taxon>Bacilli</taxon>
        <taxon>Bacillales</taxon>
        <taxon>Bacillaceae</taxon>
        <taxon>Anaerobacillus</taxon>
    </lineage>
</organism>
<dbReference type="RefSeq" id="WP_071308895.1">
    <property type="nucleotide sequence ID" value="NZ_MLQR01000015.1"/>
</dbReference>
<name>A0A1S2LTC7_9BACI</name>
<dbReference type="EMBL" id="MLQR01000015">
    <property type="protein sequence ID" value="OIJ14927.1"/>
    <property type="molecule type" value="Genomic_DNA"/>
</dbReference>
<keyword evidence="2" id="KW-1185">Reference proteome</keyword>
<accession>A0A1S2LTC7</accession>
<dbReference type="AlphaFoldDB" id="A0A1S2LTC7"/>
<evidence type="ECO:0000313" key="2">
    <source>
        <dbReference type="Proteomes" id="UP000179524"/>
    </source>
</evidence>
<proteinExistence type="predicted"/>
<sequence length="150" mass="16958">MGENYEGEFGAGTHIVKIYYMNLDTLGPTAVGKCYQINNHIHIVVSNWLGINILAHEFGHAFYYSNPYLNGNDPISRAPHNTDPNNLMYPSSELKKEKNIEQAQREAVQNSYLVNATVAAQLQYYMFPNRSIDIDIGENGKLKCEASRIM</sequence>
<dbReference type="Proteomes" id="UP000179524">
    <property type="component" value="Unassembled WGS sequence"/>
</dbReference>
<reference evidence="1 2" key="1">
    <citation type="submission" date="2016-10" db="EMBL/GenBank/DDBJ databases">
        <title>Draft genome sequences of four alkaliphilic bacteria belonging to the Anaerobacillus genus.</title>
        <authorList>
            <person name="Bassil N.M."/>
            <person name="Lloyd J.R."/>
        </authorList>
    </citation>
    <scope>NUCLEOTIDE SEQUENCE [LARGE SCALE GENOMIC DNA]</scope>
    <source>
        <strain evidence="1 2">DSM 18345</strain>
    </source>
</reference>
<comment type="caution">
    <text evidence="1">The sequence shown here is derived from an EMBL/GenBank/DDBJ whole genome shotgun (WGS) entry which is preliminary data.</text>
</comment>
<dbReference type="OrthoDB" id="2565332at2"/>
<protein>
    <submittedName>
        <fullName evidence="1">Uncharacterized protein</fullName>
    </submittedName>
</protein>